<dbReference type="GO" id="GO:0005524">
    <property type="term" value="F:ATP binding"/>
    <property type="evidence" value="ECO:0007669"/>
    <property type="project" value="InterPro"/>
</dbReference>
<accession>A0A3D8QFY4</accession>
<gene>
    <name evidence="3" type="ORF">BP5796_11930</name>
</gene>
<name>A0A3D8QFY4_9HELO</name>
<evidence type="ECO:0000259" key="2">
    <source>
        <dbReference type="SMART" id="SM00382"/>
    </source>
</evidence>
<feature type="compositionally biased region" description="Basic and acidic residues" evidence="1">
    <location>
        <begin position="70"/>
        <end position="87"/>
    </location>
</feature>
<comment type="caution">
    <text evidence="3">The sequence shown here is derived from an EMBL/GenBank/DDBJ whole genome shotgun (WGS) entry which is preliminary data.</text>
</comment>
<organism evidence="3 4">
    <name type="scientific">Coleophoma crateriformis</name>
    <dbReference type="NCBI Taxonomy" id="565419"/>
    <lineage>
        <taxon>Eukaryota</taxon>
        <taxon>Fungi</taxon>
        <taxon>Dikarya</taxon>
        <taxon>Ascomycota</taxon>
        <taxon>Pezizomycotina</taxon>
        <taxon>Leotiomycetes</taxon>
        <taxon>Helotiales</taxon>
        <taxon>Dermateaceae</taxon>
        <taxon>Coleophoma</taxon>
    </lineage>
</organism>
<dbReference type="EMBL" id="PDLN01000019">
    <property type="protein sequence ID" value="RDW60324.1"/>
    <property type="molecule type" value="Genomic_DNA"/>
</dbReference>
<feature type="region of interest" description="Disordered" evidence="1">
    <location>
        <begin position="1"/>
        <end position="87"/>
    </location>
</feature>
<feature type="region of interest" description="Disordered" evidence="1">
    <location>
        <begin position="887"/>
        <end position="907"/>
    </location>
</feature>
<dbReference type="InterPro" id="IPR003593">
    <property type="entry name" value="AAA+_ATPase"/>
</dbReference>
<keyword evidence="4" id="KW-1185">Reference proteome</keyword>
<dbReference type="OrthoDB" id="10042665at2759"/>
<dbReference type="InterPro" id="IPR027417">
    <property type="entry name" value="P-loop_NTPase"/>
</dbReference>
<dbReference type="AlphaFoldDB" id="A0A3D8QFY4"/>
<feature type="compositionally biased region" description="Polar residues" evidence="1">
    <location>
        <begin position="25"/>
        <end position="40"/>
    </location>
</feature>
<proteinExistence type="predicted"/>
<evidence type="ECO:0000313" key="4">
    <source>
        <dbReference type="Proteomes" id="UP000256328"/>
    </source>
</evidence>
<dbReference type="Gene3D" id="3.40.50.300">
    <property type="entry name" value="P-loop containing nucleotide triphosphate hydrolases"/>
    <property type="match status" value="1"/>
</dbReference>
<dbReference type="GO" id="GO:0016887">
    <property type="term" value="F:ATP hydrolysis activity"/>
    <property type="evidence" value="ECO:0007669"/>
    <property type="project" value="InterPro"/>
</dbReference>
<dbReference type="InterPro" id="IPR056599">
    <property type="entry name" value="AAA_lid_fung"/>
</dbReference>
<protein>
    <recommendedName>
        <fullName evidence="2">AAA+ ATPase domain-containing protein</fullName>
    </recommendedName>
</protein>
<dbReference type="InterPro" id="IPR003959">
    <property type="entry name" value="ATPase_AAA_core"/>
</dbReference>
<reference evidence="3 4" key="1">
    <citation type="journal article" date="2018" name="IMA Fungus">
        <title>IMA Genome-F 9: Draft genome sequence of Annulohypoxylon stygium, Aspergillus mulundensis, Berkeleyomyces basicola (syn. Thielaviopsis basicola), Ceratocystis smalleyi, two Cercospora beticola strains, Coleophoma cylindrospora, Fusarium fracticaudum, Phialophora cf. hyalina, and Morchella septimelata.</title>
        <authorList>
            <person name="Wingfield B.D."/>
            <person name="Bills G.F."/>
            <person name="Dong Y."/>
            <person name="Huang W."/>
            <person name="Nel W.J."/>
            <person name="Swalarsk-Parry B.S."/>
            <person name="Vaghefi N."/>
            <person name="Wilken P.M."/>
            <person name="An Z."/>
            <person name="de Beer Z.W."/>
            <person name="De Vos L."/>
            <person name="Chen L."/>
            <person name="Duong T.A."/>
            <person name="Gao Y."/>
            <person name="Hammerbacher A."/>
            <person name="Kikkert J.R."/>
            <person name="Li Y."/>
            <person name="Li H."/>
            <person name="Li K."/>
            <person name="Li Q."/>
            <person name="Liu X."/>
            <person name="Ma X."/>
            <person name="Naidoo K."/>
            <person name="Pethybridge S.J."/>
            <person name="Sun J."/>
            <person name="Steenkamp E.T."/>
            <person name="van der Nest M.A."/>
            <person name="van Wyk S."/>
            <person name="Wingfield M.J."/>
            <person name="Xiong C."/>
            <person name="Yue Q."/>
            <person name="Zhang X."/>
        </authorList>
    </citation>
    <scope>NUCLEOTIDE SEQUENCE [LARGE SCALE GENOMIC DNA]</scope>
    <source>
        <strain evidence="3 4">BP5796</strain>
    </source>
</reference>
<dbReference type="Pfam" id="PF22942">
    <property type="entry name" value="DUF7025"/>
    <property type="match status" value="1"/>
</dbReference>
<evidence type="ECO:0000313" key="3">
    <source>
        <dbReference type="EMBL" id="RDW60324.1"/>
    </source>
</evidence>
<dbReference type="Proteomes" id="UP000256328">
    <property type="component" value="Unassembled WGS sequence"/>
</dbReference>
<dbReference type="Pfam" id="PF23232">
    <property type="entry name" value="AAA_lid_13"/>
    <property type="match status" value="1"/>
</dbReference>
<dbReference type="PANTHER" id="PTHR46411:SF4">
    <property type="entry name" value="AAA+ ATPASE DOMAIN-CONTAINING PROTEIN"/>
    <property type="match status" value="1"/>
</dbReference>
<dbReference type="SUPFAM" id="SSF52540">
    <property type="entry name" value="P-loop containing nucleoside triphosphate hydrolases"/>
    <property type="match status" value="1"/>
</dbReference>
<dbReference type="PANTHER" id="PTHR46411">
    <property type="entry name" value="FAMILY ATPASE, PUTATIVE-RELATED"/>
    <property type="match status" value="1"/>
</dbReference>
<dbReference type="SMART" id="SM00382">
    <property type="entry name" value="AAA"/>
    <property type="match status" value="1"/>
</dbReference>
<sequence length="907" mass="102141">MEIGNGPCRNPLSGEEDATRFGPHHTTSVLTSADISQPSADGNDKRDESTDDVENLETMPDGASSQQQETKYEKEKEGENGEARTLDSENPHLTYWCPASGSPHSTYLDGYYDSCPICGQSLARPEFPSAKEQELQVRGSKIVHEVEYRDATNLIIDSIEWGRPFDLEQETNKKSKFQKRTTNTTVFKVVHVLGTSIPGDDTRSISGRRTILDDGIIGNPRVAVSVLNIKLVILSQPLINALQDIATYDTGLELNGGNVTLQEPYLLVAYHISELESFKLNLAKRTQEDSTTTQAANIDGVDKDVVVEHIGYLLDYMHSVFGDSIRQELTRYTDATPSCTYRMIWLLFKPGTTVYVKEEGKVNAYVIDSVDTGDAFLSSPSKVVKIKLWNLDFDGRNITRVRHNVSLEQFDGQQPITSLPVVPGCYWDAEDGGKMRTTLEAEGKKWFKLLSGDQVYYSGELANRKRQTVDGRAYVDPCAYFDETAWPELDRMVPEFTDTNNSTGSLDEIGGAVKGCLCPSCSRRRKITRSEMGISTTVSASKGHLNPPWGQYDNIDTNITKSLELDGSTNPDHRYLLCSRWLGAFMFKTRTWQRLDVTYCQEPKPNRTPFERLVMDEGQKLMIKSLVYKYTDPRFAGSNAQQVWGADFIQNKGDGQIFLLHGGPGVGKTFTAECIAEFTGRPLLALTCGDIGTDEVAMEKSLGKWLTLAHNWGAVMLLDEADVFLETREKADLKRNSLVSVFLRQIEYYQGILFLATNRVGQFDDAFVSRIHVVVHYPDLSREDRQKIWGQFFDKLEDEIGDTVRIDKRARSYVLNSEFEWNGREIRNSFQTAVALAEYRFITKPEVEKNKGDVAVLTSADFEQVCRMTVKFKKYMNTVHGGTEQERAQLSRFRVGPEEDLDNSRAE</sequence>
<dbReference type="Pfam" id="PF00004">
    <property type="entry name" value="AAA"/>
    <property type="match status" value="1"/>
</dbReference>
<dbReference type="InterPro" id="IPR054289">
    <property type="entry name" value="DUF7025"/>
</dbReference>
<feature type="domain" description="AAA+ ATPase" evidence="2">
    <location>
        <begin position="654"/>
        <end position="779"/>
    </location>
</feature>
<evidence type="ECO:0000256" key="1">
    <source>
        <dbReference type="SAM" id="MobiDB-lite"/>
    </source>
</evidence>